<proteinExistence type="predicted"/>
<organism evidence="1 2">
    <name type="scientific">Nocardia wallacei</name>
    <dbReference type="NCBI Taxonomy" id="480035"/>
    <lineage>
        <taxon>Bacteria</taxon>
        <taxon>Bacillati</taxon>
        <taxon>Actinomycetota</taxon>
        <taxon>Actinomycetes</taxon>
        <taxon>Mycobacteriales</taxon>
        <taxon>Nocardiaceae</taxon>
        <taxon>Nocardia</taxon>
    </lineage>
</organism>
<reference evidence="1 2" key="1">
    <citation type="submission" date="2020-08" db="EMBL/GenBank/DDBJ databases">
        <title>Genome Sequencing of Nocardia wallacei strain FMUON74 and assembly.</title>
        <authorList>
            <person name="Toyokawa M."/>
            <person name="Uesaka K."/>
        </authorList>
    </citation>
    <scope>NUCLEOTIDE SEQUENCE [LARGE SCALE GENOMIC DNA]</scope>
    <source>
        <strain evidence="1 2">FMUON74</strain>
    </source>
</reference>
<dbReference type="KEGG" id="nwl:NWFMUON74_40090"/>
<name>A0A7G1KLV3_9NOCA</name>
<evidence type="ECO:0000313" key="1">
    <source>
        <dbReference type="EMBL" id="BCK56237.1"/>
    </source>
</evidence>
<dbReference type="SUPFAM" id="SSF102405">
    <property type="entry name" value="MCP/YpsA-like"/>
    <property type="match status" value="1"/>
</dbReference>
<dbReference type="AlphaFoldDB" id="A0A7G1KLV3"/>
<evidence type="ECO:0000313" key="2">
    <source>
        <dbReference type="Proteomes" id="UP000516173"/>
    </source>
</evidence>
<dbReference type="Gene3D" id="3.40.50.450">
    <property type="match status" value="1"/>
</dbReference>
<gene>
    <name evidence="1" type="ORF">NWFMUON74_40090</name>
</gene>
<protein>
    <submittedName>
        <fullName evidence="1">Uncharacterized protein</fullName>
    </submittedName>
</protein>
<dbReference type="Proteomes" id="UP000516173">
    <property type="component" value="Chromosome"/>
</dbReference>
<keyword evidence="2" id="KW-1185">Reference proteome</keyword>
<accession>A0A7G1KLV3</accession>
<sequence>MQRRISIGGLAKALQECGRELREFTPAALSRDVRSAHALLNELGDPELLSDEAYRLELARAIPPRVRIIVDQIYDPTRRRVAEAALALHPDYYGTLVGERKKTLVSEEGISADVFRDRRRDALWDIAVKLAQAFPAGWPQRPVVCIAGNYEGTQWDAACRALGSGLAELDVDVTSGYARAGLQVSIAMAKRLEERGIQLGTGQIIQFARHVYQRDHPEGLVGHLHVYGETQRAKRLQMLPGSDVVVLIAGGPGTAEEARLAQSLRIPVIPLTFTGGTARRHGEAMRAAGRPLVLGGHPVDPMLVAQLGQGHGGAGVQAALALIRQVIFASAVDRYRMPGA</sequence>
<dbReference type="EMBL" id="AP023396">
    <property type="protein sequence ID" value="BCK56237.1"/>
    <property type="molecule type" value="Genomic_DNA"/>
</dbReference>